<feature type="chain" id="PRO_5044666624" evidence="2">
    <location>
        <begin position="24"/>
        <end position="198"/>
    </location>
</feature>
<feature type="coiled-coil region" evidence="1">
    <location>
        <begin position="111"/>
        <end position="149"/>
    </location>
</feature>
<dbReference type="GeneID" id="112692746"/>
<dbReference type="AlphaFoldDB" id="A0A8B8GJT7"/>
<keyword evidence="3" id="KW-1185">Reference proteome</keyword>
<proteinExistence type="predicted"/>
<dbReference type="OrthoDB" id="6620899at2759"/>
<feature type="signal peptide" evidence="2">
    <location>
        <begin position="1"/>
        <end position="23"/>
    </location>
</feature>
<accession>A0A8B8GJT7</accession>
<evidence type="ECO:0000313" key="5">
    <source>
        <dbReference type="RefSeq" id="XP_025423308.1"/>
    </source>
</evidence>
<evidence type="ECO:0000256" key="1">
    <source>
        <dbReference type="SAM" id="Coils"/>
    </source>
</evidence>
<keyword evidence="1" id="KW-0175">Coiled coil</keyword>
<evidence type="ECO:0000256" key="2">
    <source>
        <dbReference type="SAM" id="SignalP"/>
    </source>
</evidence>
<evidence type="ECO:0000313" key="4">
    <source>
        <dbReference type="RefSeq" id="XP_025423307.1"/>
    </source>
</evidence>
<protein>
    <submittedName>
        <fullName evidence="4 5">Uncharacterized protein LOC112692746</fullName>
    </submittedName>
</protein>
<evidence type="ECO:0000313" key="3">
    <source>
        <dbReference type="Proteomes" id="UP000694846"/>
    </source>
</evidence>
<dbReference type="Proteomes" id="UP000694846">
    <property type="component" value="Unplaced"/>
</dbReference>
<keyword evidence="2" id="KW-0732">Signal</keyword>
<reference evidence="4 5" key="1">
    <citation type="submission" date="2025-04" db="UniProtKB">
        <authorList>
            <consortium name="RefSeq"/>
        </authorList>
    </citation>
    <scope>IDENTIFICATION</scope>
    <source>
        <tissue evidence="4 5">Whole body</tissue>
    </source>
</reference>
<dbReference type="Gene3D" id="1.20.5.1230">
    <property type="entry name" value="Apolipoprotein A-I"/>
    <property type="match status" value="1"/>
</dbReference>
<organism evidence="3 5">
    <name type="scientific">Sipha flava</name>
    <name type="common">yellow sugarcane aphid</name>
    <dbReference type="NCBI Taxonomy" id="143950"/>
    <lineage>
        <taxon>Eukaryota</taxon>
        <taxon>Metazoa</taxon>
        <taxon>Ecdysozoa</taxon>
        <taxon>Arthropoda</taxon>
        <taxon>Hexapoda</taxon>
        <taxon>Insecta</taxon>
        <taxon>Pterygota</taxon>
        <taxon>Neoptera</taxon>
        <taxon>Paraneoptera</taxon>
        <taxon>Hemiptera</taxon>
        <taxon>Sternorrhyncha</taxon>
        <taxon>Aphidomorpha</taxon>
        <taxon>Aphidoidea</taxon>
        <taxon>Aphididae</taxon>
        <taxon>Sipha</taxon>
    </lineage>
</organism>
<dbReference type="RefSeq" id="XP_025423308.1">
    <property type="nucleotide sequence ID" value="XM_025567523.1"/>
</dbReference>
<dbReference type="SUPFAM" id="SSF58113">
    <property type="entry name" value="Apolipoprotein A-I"/>
    <property type="match status" value="1"/>
</dbReference>
<sequence length="198" mass="23298">MAHIKSQCTILVFFLFCLLQTQAVSGSLIDRSENPLDEFTRQLTKSTEKISDKLHLKLEEFNVDKYVDQIKDKVHNFNGDFQEGIQKLEECLEKFRKQLYEVIPNQIDRLIDELKEKDPKAAENVKHLKEELINLKEKFIALYESLKKKFIENYSMLKDEAFLKAKPIFKRLTPLIKDVEEIILNLISDKHESKKLKG</sequence>
<dbReference type="RefSeq" id="XP_025423307.1">
    <property type="nucleotide sequence ID" value="XM_025567522.1"/>
</dbReference>
<name>A0A8B8GJT7_9HEMI</name>
<gene>
    <name evidence="4 5" type="primary">LOC112692746</name>
</gene>